<dbReference type="GO" id="GO:0008234">
    <property type="term" value="F:cysteine-type peptidase activity"/>
    <property type="evidence" value="ECO:0007669"/>
    <property type="project" value="InterPro"/>
</dbReference>
<feature type="domain" description="Ubiquitin-like protease family profile" evidence="4">
    <location>
        <begin position="31"/>
        <end position="105"/>
    </location>
</feature>
<evidence type="ECO:0000256" key="3">
    <source>
        <dbReference type="ARBA" id="ARBA00022801"/>
    </source>
</evidence>
<comment type="caution">
    <text evidence="5">The sequence shown here is derived from an EMBL/GenBank/DDBJ whole genome shotgun (WGS) entry which is preliminary data.</text>
</comment>
<dbReference type="Gene3D" id="1.10.418.20">
    <property type="match status" value="1"/>
</dbReference>
<evidence type="ECO:0000256" key="1">
    <source>
        <dbReference type="ARBA" id="ARBA00005234"/>
    </source>
</evidence>
<name>A0AA88ECE5_FICCA</name>
<evidence type="ECO:0000313" key="6">
    <source>
        <dbReference type="Proteomes" id="UP001187192"/>
    </source>
</evidence>
<dbReference type="GO" id="GO:0006508">
    <property type="term" value="P:proteolysis"/>
    <property type="evidence" value="ECO:0007669"/>
    <property type="project" value="UniProtKB-KW"/>
</dbReference>
<keyword evidence="6" id="KW-1185">Reference proteome</keyword>
<dbReference type="EMBL" id="BTGU01011572">
    <property type="protein sequence ID" value="GMN72147.1"/>
    <property type="molecule type" value="Genomic_DNA"/>
</dbReference>
<dbReference type="Pfam" id="PF02902">
    <property type="entry name" value="Peptidase_C48"/>
    <property type="match status" value="1"/>
</dbReference>
<dbReference type="InterPro" id="IPR038765">
    <property type="entry name" value="Papain-like_cys_pep_sf"/>
</dbReference>
<comment type="similarity">
    <text evidence="1">Belongs to the peptidase C48 family.</text>
</comment>
<dbReference type="SUPFAM" id="SSF54001">
    <property type="entry name" value="Cysteine proteinases"/>
    <property type="match status" value="1"/>
</dbReference>
<sequence length="155" mass="17527">MTSSIALFMGLQTSVDTVLGVPPLPVLVNVKIVEVWDSLADAKRPIFYSTRILEILRSPDLGLESQIKMKPVNLGFVSFDICRATHVPKKPNLFDCGVFVILFMQSGRKLDSRSYVFDSNEERCRLAGWLACSNYNKLRAKLLKDVREFHFNGQS</sequence>
<reference evidence="5" key="1">
    <citation type="submission" date="2023-07" db="EMBL/GenBank/DDBJ databases">
        <title>draft genome sequence of fig (Ficus carica).</title>
        <authorList>
            <person name="Takahashi T."/>
            <person name="Nishimura K."/>
        </authorList>
    </citation>
    <scope>NUCLEOTIDE SEQUENCE</scope>
</reference>
<keyword evidence="2" id="KW-0645">Protease</keyword>
<dbReference type="InterPro" id="IPR003653">
    <property type="entry name" value="Peptidase_C48_C"/>
</dbReference>
<accession>A0AA88ECE5</accession>
<keyword evidence="3" id="KW-0378">Hydrolase</keyword>
<gene>
    <name evidence="5" type="ORF">TIFTF001_052798</name>
</gene>
<proteinExistence type="inferred from homology"/>
<protein>
    <recommendedName>
        <fullName evidence="4">Ubiquitin-like protease family profile domain-containing protein</fullName>
    </recommendedName>
</protein>
<evidence type="ECO:0000259" key="4">
    <source>
        <dbReference type="Pfam" id="PF02902"/>
    </source>
</evidence>
<dbReference type="AlphaFoldDB" id="A0AA88ECE5"/>
<organism evidence="5 6">
    <name type="scientific">Ficus carica</name>
    <name type="common">Common fig</name>
    <dbReference type="NCBI Taxonomy" id="3494"/>
    <lineage>
        <taxon>Eukaryota</taxon>
        <taxon>Viridiplantae</taxon>
        <taxon>Streptophyta</taxon>
        <taxon>Embryophyta</taxon>
        <taxon>Tracheophyta</taxon>
        <taxon>Spermatophyta</taxon>
        <taxon>Magnoliopsida</taxon>
        <taxon>eudicotyledons</taxon>
        <taxon>Gunneridae</taxon>
        <taxon>Pentapetalae</taxon>
        <taxon>rosids</taxon>
        <taxon>fabids</taxon>
        <taxon>Rosales</taxon>
        <taxon>Moraceae</taxon>
        <taxon>Ficeae</taxon>
        <taxon>Ficus</taxon>
    </lineage>
</organism>
<dbReference type="Proteomes" id="UP001187192">
    <property type="component" value="Unassembled WGS sequence"/>
</dbReference>
<evidence type="ECO:0000256" key="2">
    <source>
        <dbReference type="ARBA" id="ARBA00022670"/>
    </source>
</evidence>
<evidence type="ECO:0000313" key="5">
    <source>
        <dbReference type="EMBL" id="GMN72147.1"/>
    </source>
</evidence>